<gene>
    <name evidence="1" type="ORF">HCI99_04260</name>
    <name evidence="2" type="ORF">HCI99_04375</name>
</gene>
<evidence type="ECO:0000313" key="2">
    <source>
        <dbReference type="EMBL" id="MBC1491053.1"/>
    </source>
</evidence>
<dbReference type="Proteomes" id="UP000533953">
    <property type="component" value="Unassembled WGS sequence"/>
</dbReference>
<evidence type="ECO:0000313" key="3">
    <source>
        <dbReference type="Proteomes" id="UP000533953"/>
    </source>
</evidence>
<reference evidence="2 3" key="1">
    <citation type="submission" date="2020-03" db="EMBL/GenBank/DDBJ databases">
        <title>Soil Listeria distribution.</title>
        <authorList>
            <person name="Liao J."/>
            <person name="Wiedmann M."/>
        </authorList>
    </citation>
    <scope>NUCLEOTIDE SEQUENCE [LARGE SCALE GENOMIC DNA]</scope>
    <source>
        <strain evidence="2 3">FSL L7-1547</strain>
    </source>
</reference>
<protein>
    <recommendedName>
        <fullName evidence="4">ParB/Sulfiredoxin domain-containing protein</fullName>
    </recommendedName>
</protein>
<proteinExistence type="predicted"/>
<comment type="caution">
    <text evidence="2">The sequence shown here is derived from an EMBL/GenBank/DDBJ whole genome shotgun (WGS) entry which is preliminary data.</text>
</comment>
<evidence type="ECO:0008006" key="4">
    <source>
        <dbReference type="Google" id="ProtNLM"/>
    </source>
</evidence>
<organism evidence="2 3">
    <name type="scientific">Listeria booriae</name>
    <dbReference type="NCBI Taxonomy" id="1552123"/>
    <lineage>
        <taxon>Bacteria</taxon>
        <taxon>Bacillati</taxon>
        <taxon>Bacillota</taxon>
        <taxon>Bacilli</taxon>
        <taxon>Bacillales</taxon>
        <taxon>Listeriaceae</taxon>
        <taxon>Listeria</taxon>
    </lineage>
</organism>
<dbReference type="RefSeq" id="WP_185416979.1">
    <property type="nucleotide sequence ID" value="NZ_JAARQU010000004.1"/>
</dbReference>
<accession>A0A7X0XBT8</accession>
<name>A0A7X0XBT8_9LIST</name>
<dbReference type="AlphaFoldDB" id="A0A7X0XBT8"/>
<evidence type="ECO:0000313" key="1">
    <source>
        <dbReference type="EMBL" id="MBC1491032.1"/>
    </source>
</evidence>
<dbReference type="EMBL" id="JAASTX010000004">
    <property type="protein sequence ID" value="MBC1491032.1"/>
    <property type="molecule type" value="Genomic_DNA"/>
</dbReference>
<sequence>MDIEIIKAQQINAQTNIRIINRMLSRKQIRYLIFTPMKPVPKNINWTDEEINRKKNVEKIPVRNIVGIQRFEGFINWYEIYRKYTKVPAGDRKDPYSMLGKVSIYKLDKLLNVVCKKGISGFKDIIMNPEFNDFPYLIQNGQNKEYYVSSDGSHRVFVAKLIGLEYIYGKVDRYYS</sequence>
<dbReference type="EMBL" id="JAASTX010000004">
    <property type="protein sequence ID" value="MBC1491053.1"/>
    <property type="molecule type" value="Genomic_DNA"/>
</dbReference>